<dbReference type="GO" id="GO:0016746">
    <property type="term" value="F:acyltransferase activity"/>
    <property type="evidence" value="ECO:0007669"/>
    <property type="project" value="UniProtKB-KW"/>
</dbReference>
<protein>
    <recommendedName>
        <fullName evidence="6">BAHD acyltransferase</fullName>
    </recommendedName>
</protein>
<dbReference type="Pfam" id="PF02458">
    <property type="entry name" value="Transferase"/>
    <property type="match status" value="1"/>
</dbReference>
<comment type="caution">
    <text evidence="4">The sequence shown here is derived from an EMBL/GenBank/DDBJ whole genome shotgun (WGS) entry which is preliminary data.</text>
</comment>
<evidence type="ECO:0008006" key="6">
    <source>
        <dbReference type="Google" id="ProtNLM"/>
    </source>
</evidence>
<keyword evidence="5" id="KW-1185">Reference proteome</keyword>
<evidence type="ECO:0000313" key="4">
    <source>
        <dbReference type="EMBL" id="OAY29760.1"/>
    </source>
</evidence>
<name>A0A2C9UHS6_MANES</name>
<evidence type="ECO:0000256" key="3">
    <source>
        <dbReference type="ARBA" id="ARBA00023315"/>
    </source>
</evidence>
<gene>
    <name evidence="4" type="ORF">MANES_15G170200v8</name>
</gene>
<dbReference type="Gene3D" id="3.30.559.10">
    <property type="entry name" value="Chloramphenicol acetyltransferase-like domain"/>
    <property type="match status" value="2"/>
</dbReference>
<dbReference type="PANTHER" id="PTHR31623:SF117">
    <property type="entry name" value="BAHD ACYLTRANSFERASE"/>
    <property type="match status" value="1"/>
</dbReference>
<proteinExistence type="inferred from homology"/>
<keyword evidence="3" id="KW-0012">Acyltransferase</keyword>
<organism evidence="4 5">
    <name type="scientific">Manihot esculenta</name>
    <name type="common">Cassava</name>
    <name type="synonym">Jatropha manihot</name>
    <dbReference type="NCBI Taxonomy" id="3983"/>
    <lineage>
        <taxon>Eukaryota</taxon>
        <taxon>Viridiplantae</taxon>
        <taxon>Streptophyta</taxon>
        <taxon>Embryophyta</taxon>
        <taxon>Tracheophyta</taxon>
        <taxon>Spermatophyta</taxon>
        <taxon>Magnoliopsida</taxon>
        <taxon>eudicotyledons</taxon>
        <taxon>Gunneridae</taxon>
        <taxon>Pentapetalae</taxon>
        <taxon>rosids</taxon>
        <taxon>fabids</taxon>
        <taxon>Malpighiales</taxon>
        <taxon>Euphorbiaceae</taxon>
        <taxon>Crotonoideae</taxon>
        <taxon>Manihoteae</taxon>
        <taxon>Manihot</taxon>
    </lineage>
</organism>
<dbReference type="InterPro" id="IPR023213">
    <property type="entry name" value="CAT-like_dom_sf"/>
</dbReference>
<accession>A0A2C9UHS6</accession>
<dbReference type="PANTHER" id="PTHR31623">
    <property type="entry name" value="F21J9.9"/>
    <property type="match status" value="1"/>
</dbReference>
<evidence type="ECO:0000256" key="1">
    <source>
        <dbReference type="ARBA" id="ARBA00009861"/>
    </source>
</evidence>
<comment type="similarity">
    <text evidence="1">Belongs to the plant acyltransferase family.</text>
</comment>
<dbReference type="Gramene" id="Manes.15G170200.1.v8.1">
    <property type="protein sequence ID" value="Manes.15G170200.1.v8.1.CDS"/>
    <property type="gene ID" value="Manes.15G170200.v8.1"/>
</dbReference>
<evidence type="ECO:0000313" key="5">
    <source>
        <dbReference type="Proteomes" id="UP000091857"/>
    </source>
</evidence>
<dbReference type="OMA" id="CKGENDD"/>
<keyword evidence="2" id="KW-0808">Transferase</keyword>
<evidence type="ECO:0000256" key="2">
    <source>
        <dbReference type="ARBA" id="ARBA00022679"/>
    </source>
</evidence>
<reference evidence="5" key="1">
    <citation type="journal article" date="2016" name="Nat. Biotechnol.">
        <title>Sequencing wild and cultivated cassava and related species reveals extensive interspecific hybridization and genetic diversity.</title>
        <authorList>
            <person name="Bredeson J.V."/>
            <person name="Lyons J.B."/>
            <person name="Prochnik S.E."/>
            <person name="Wu G.A."/>
            <person name="Ha C.M."/>
            <person name="Edsinger-Gonzales E."/>
            <person name="Grimwood J."/>
            <person name="Schmutz J."/>
            <person name="Rabbi I.Y."/>
            <person name="Egesi C."/>
            <person name="Nauluvula P."/>
            <person name="Lebot V."/>
            <person name="Ndunguru J."/>
            <person name="Mkamilo G."/>
            <person name="Bart R.S."/>
            <person name="Setter T.L."/>
            <person name="Gleadow R.M."/>
            <person name="Kulakow P."/>
            <person name="Ferguson M.E."/>
            <person name="Rounsley S."/>
            <person name="Rokhsar D.S."/>
        </authorList>
    </citation>
    <scope>NUCLEOTIDE SEQUENCE [LARGE SCALE GENOMIC DNA]</scope>
    <source>
        <strain evidence="5">cv. AM560-2</strain>
    </source>
</reference>
<dbReference type="EMBL" id="CM004401">
    <property type="protein sequence ID" value="OAY29760.1"/>
    <property type="molecule type" value="Genomic_DNA"/>
</dbReference>
<dbReference type="Proteomes" id="UP000091857">
    <property type="component" value="Chromosome 15"/>
</dbReference>
<sequence length="433" mass="48552">MAKVVKIDIITREIIKPSSPTLQHLRFMKLSLLDQLNFTMSTPILFFYPNKIQNIKQKSQLLKSSLSKTLTLFYPLAGKLKDHSFIHCNDHGVEFVDALVDCPMTDIFQNPDNFLLEKFISVDFNHTESSFRGAVIQANFFTCGGLAIGVSLSHKIADAASLATFLMAWTAASLAKETPHTVVPHFISDTIFPSPADSLTLPPPPPLLLTIETTTRRYVFDASNVSMLKAKAASATVQTPTRVEAITAFLWKCLMNLSGKKLSRFIKQSVLIQSVNLRPRFDPPMPENYIGNMSGKFLVETKDRNIELQGLVVLLRKGLEQVSKEIEGMDMEGILEFAKKFGELHGRDDVDMYSFTSLCGFPLYEVDFGWGKPMWATVTNLVLKNYVVLMDTRDGKGIEVCLSLSKEDVELLERNNQELLTFASVNPYLEACF</sequence>
<dbReference type="STRING" id="3983.A0A2C9UHS6"/>
<dbReference type="AlphaFoldDB" id="A0A2C9UHS6"/>